<evidence type="ECO:0000313" key="8">
    <source>
        <dbReference type="Proteomes" id="UP001141327"/>
    </source>
</evidence>
<dbReference type="InterPro" id="IPR008271">
    <property type="entry name" value="Ser/Thr_kinase_AS"/>
</dbReference>
<comment type="caution">
    <text evidence="7">The sequence shown here is derived from an EMBL/GenBank/DDBJ whole genome shotgun (WGS) entry which is preliminary data.</text>
</comment>
<dbReference type="PROSITE" id="PS00107">
    <property type="entry name" value="PROTEIN_KINASE_ATP"/>
    <property type="match status" value="1"/>
</dbReference>
<evidence type="ECO:0000256" key="4">
    <source>
        <dbReference type="PROSITE-ProRule" id="PRU10141"/>
    </source>
</evidence>
<dbReference type="InterPro" id="IPR000719">
    <property type="entry name" value="Prot_kinase_dom"/>
</dbReference>
<feature type="binding site" evidence="4">
    <location>
        <position position="2740"/>
    </location>
    <ligand>
        <name>ATP</name>
        <dbReference type="ChEBI" id="CHEBI:30616"/>
    </ligand>
</feature>
<sequence>MDANLPHSETAAGESPHPFLTPMKIDHSHLPHTFLRQLGIVSGPLLFPNVSVNCTCYNCSAPGVNCTVVDCASPTVNCTSPTVNCTCPDDFNDPSVSYAFALSPKGLPIPNPQAATALGELATSFSMPHVLLPEEAPWPWTPSDEAWPELAPMAGHFYRQNLTALNNLTMWAACFRPLDEPCDTTAMSKHLPHWAVMTLSRSHEQLTSWAAEGEQAMFYGIWASLRKYLMRELVSLKVAHTSTFDFYEVRSCSSIPGQIYLPCSVRPGTAFIGVASAAHFEDDHYLHFYAMSDDGTVIGSELSMQEFQEAEENWTGEVLGPTARPGLFNLQDELWFRSGDGWTGFSPADELLLEGKFAKVQSFVKTFPDGWMIAADWVSTSKELYAGTEVWLANYVVDHVRDAASRHQPGADSPTFPRGITTWTDAQSLTTILLTELIAESNGFEYAASFVDEVNQTYFSVQSCRLPWSTEDPDCQAARKSGRNFLLSVDPRLLPLNTKIDRLHASPALYGDVQLRAYAIPDNASLGAAGKPLNVRPFEIASLHEVTQPTDGDGWSPIFLLPHINTASSILIRRTPFGVFSGHRLRNEPPSLASVLWHRFAPNVVAALRSHAGELVGNDTAQFFKILHRDMKLNDNGWATTAFFVQKGTCSYYEVRNCDNVPGGPCSLPNSTHWIGVVQEVPGISPRYYRLNAEGAVTSEVPFSTEPINACEQEWFSLRQGWTFPSRNSRIYVLDSPDVVIGAQHHPKNLPCNLPAQFVVNELVQRDDLIPMAANALSLNDVQSVFQTLMTIFQKYQYGYGDQVTVLTNRQTAYTIQSCLHQDLVVKPSGPDICQILRSAVGNAANYVGLVRNDALYGPDGRRRSYALGGNGLFTKTGSDEPLFVEASPFPIDGQLFGLYSDRYSRVWPVAAPEAHGLVGHISSIHLHAEPCMTWDQMPLTQAPSAVRYLNAHLDMPRLLEDPSSAFPILIKAMMIFGQERSLYLGNPDFYVESLSCLRAPVRELPHCSGSSSNAPFVGRWVQPAKFGDSQIRGFRLSTEGIPVDDPTQPAQVLPQRYVHTERPWYIQQNGWTPRYQSAITGEIAQTFTLTTSSDLRIAADRFLDEDPLFRTDNIDRPGESWLIDAVRGLASSSVTNASQLPTTGYVDEQDALGKVFSVLLPAMLRFQNGFEVSLGVAYSNGQAYRVRSCQVYPEDDAGCRAALEANCKYIGFITNTSSGVDLGYLLNEAGAVLRPASGPGLGPSQSAFWSEGSDPGFNRSLWEAPLARGTQIYPEGWLALANMSLFVNEVQLAHLSHYRLFGAHLPSEPTAPSACSLNSLARNLVDDLADQLMRTTWVAGDELLTLTRFTRKYLSPELMILRVAFSGSYFAVINCQNLPLAQSYVGCSPKTAGSWVGQKWSPELFFDAKLRAFLLDRLGYTNYPLDQATTAEDFDLQKQRWYTVGNGWTFRQVFVSPLGMGQFQSYSRRVTLKTGAVAVVSADRELSEDATCTLKPTPSVWSNSALPALVEHALALKDNLTSPTLGRGFDPIVFGAMVAVQEQSQNGYASALLLGLDNNKFWYIEYCHTTLAGLCAWMQNDNLLYVGISAENEQLRYVAIDHQGQISDLSTVGPTDTLAIDQTPFWTTAVLDGPHVLLDPIGMSDDSGFVLQSFPFGRVIARLEVNEPGSSECLGYSEVIPIVHHLARQDLASVRDNLTLIYPLMLRSIKAFTQGGMIHLFLAFRAPVSPLFSITNCWHPMTNASSLCQTARSHYIGQFVDTRKYDTGIRTFQLSEDGRPLPPFSRGDEFQFRSELWFRQGRGWTASSPSHPALAGSGIVRTYAASAGPQYLVAADRDDEQACSKTPRCPSDSFAQNLVGDEVSLSFPRLDTAAEVYQQLIQLRQLLVNAQNGLSRPSLEVLAFSKPFVHCYGFSFSTTSRKEQNYLMVLSCHTSATFQALPACSTAQLFDASYLGYARVPAVFYDRHPHVFAISDEGDIFPLGMEPEEYEPSKQAWYQAHDGWMAVQPHLAAPDYFGLTAYVQTISGAKLMAVQTAQSPCISPTCRELSWAHQLVIHLAETGFPQLIRAAASAGASEADLVAPLTCISNVIAAVNFGQAGIFVAADRKTGLCYTVVNCWNPRYAKSPACEALTSNLTTNNEPAWLCAISPTNESRLWPMVYRLAAPDGLPVAVAAIRPTDMPAPSDRLWFQVRRGWGPARGGVQYFSQTLDRNGGAPTNLSQTITLAADRDLADPCPDVPPLLPAFLPFKVESPLNATVGEPALIVLGWTQLNGLTYPCDPTRPGLAYRLVDLAQPTVDLPVTWQCKNDWYQACWTPTVDQVHTLRAIASTDDRTTRDLPPIEIRHGALGFLNFTWESAAILKSSYFAVFTAHDAFGNLFRCRTDAPESTVVFTLDGAPPSLFHCVEPGGVEYRVEWPIVGTQVRQGSLVAHSLDGRTVVEKTVNFITGSPSVTSTIIPPPNNQVVACTDLAVHVTARDEFENVLLCNDATLRQFVLEWEDPAAPTRDPVVWSCEQATFSARVRVRTSGTFHYSIGAKPSMWSDATWLGPLIPLNVLQGPPMWDNVTLPEVVGIRTARFNTTLTLYDNCYNLIVPTPLAAVTFAIDDVPVEPLGVRSLPLGVTALEWPTPSGLGQHKFIVTLNHTQEHDHYSFEVRGAELPWMAWLGIGCGGVTIVLVVPFVLLIVRWHRFRREARTWRFDKVVNVDFKNLKLLQKIGGGASGEVHKADLNGTIVAAKFLRDDSPDQMKQYEQEVALLRTLRHPHVVALIGATRQCIVTEYLENGSLDRLLVDPSLKLSVELRLQMALDMARGLCYLHLLRPPLFHRDIKSPNMLVTADMRVKVADFGISRLSEEHKAKTTGCAGTVAWASPEILRNDRNSWLPADVYSFGVVLWELVTRQVPWSGQTTAVIIDGVANKGRRLQLPPEQDCPFPPSLLALIRQCWCENPTDRPSMPEVLEVLNEEAKKHPYLPQKGGRRKAKRHQLELLAVGGDALQEQLLPPSS</sequence>
<gene>
    <name evidence="7" type="ORF">PAPYR_1604</name>
</gene>
<keyword evidence="2 4" id="KW-0547">Nucleotide-binding</keyword>
<keyword evidence="8" id="KW-1185">Reference proteome</keyword>
<evidence type="ECO:0000256" key="2">
    <source>
        <dbReference type="ARBA" id="ARBA00022741"/>
    </source>
</evidence>
<accession>A0ABQ8US01</accession>
<dbReference type="Pfam" id="PF07714">
    <property type="entry name" value="PK_Tyr_Ser-Thr"/>
    <property type="match status" value="1"/>
</dbReference>
<reference evidence="7" key="1">
    <citation type="journal article" date="2022" name="bioRxiv">
        <title>Genomics of Preaxostyla Flagellates Illuminates Evolutionary Transitions and the Path Towards Mitochondrial Loss.</title>
        <authorList>
            <person name="Novak L.V.F."/>
            <person name="Treitli S.C."/>
            <person name="Pyrih J."/>
            <person name="Halakuc P."/>
            <person name="Pipaliya S.V."/>
            <person name="Vacek V."/>
            <person name="Brzon O."/>
            <person name="Soukal P."/>
            <person name="Eme L."/>
            <person name="Dacks J.B."/>
            <person name="Karnkowska A."/>
            <person name="Elias M."/>
            <person name="Hampl V."/>
        </authorList>
    </citation>
    <scope>NUCLEOTIDE SEQUENCE</scope>
    <source>
        <strain evidence="7">RCP-MX</strain>
    </source>
</reference>
<organism evidence="7 8">
    <name type="scientific">Paratrimastix pyriformis</name>
    <dbReference type="NCBI Taxonomy" id="342808"/>
    <lineage>
        <taxon>Eukaryota</taxon>
        <taxon>Metamonada</taxon>
        <taxon>Preaxostyla</taxon>
        <taxon>Paratrimastigidae</taxon>
        <taxon>Paratrimastix</taxon>
    </lineage>
</organism>
<evidence type="ECO:0000256" key="5">
    <source>
        <dbReference type="SAM" id="Phobius"/>
    </source>
</evidence>
<dbReference type="PANTHER" id="PTHR44329">
    <property type="entry name" value="SERINE/THREONINE-PROTEIN KINASE TNNI3K-RELATED"/>
    <property type="match status" value="1"/>
</dbReference>
<name>A0ABQ8US01_9EUKA</name>
<dbReference type="SUPFAM" id="SSF56112">
    <property type="entry name" value="Protein kinase-like (PK-like)"/>
    <property type="match status" value="1"/>
</dbReference>
<dbReference type="PANTHER" id="PTHR44329:SF298">
    <property type="entry name" value="MIXED LINEAGE KINASE DOMAIN-LIKE PROTEIN"/>
    <property type="match status" value="1"/>
</dbReference>
<evidence type="ECO:0000256" key="1">
    <source>
        <dbReference type="ARBA" id="ARBA00022527"/>
    </source>
</evidence>
<keyword evidence="5" id="KW-0812">Transmembrane</keyword>
<dbReference type="InterPro" id="IPR017441">
    <property type="entry name" value="Protein_kinase_ATP_BS"/>
</dbReference>
<dbReference type="PROSITE" id="PS00108">
    <property type="entry name" value="PROTEIN_KINASE_ST"/>
    <property type="match status" value="1"/>
</dbReference>
<dbReference type="InterPro" id="IPR001245">
    <property type="entry name" value="Ser-Thr/Tyr_kinase_cat_dom"/>
</dbReference>
<evidence type="ECO:0000256" key="3">
    <source>
        <dbReference type="ARBA" id="ARBA00022840"/>
    </source>
</evidence>
<dbReference type="InterPro" id="IPR051681">
    <property type="entry name" value="Ser/Thr_Kinases-Pseudokinases"/>
</dbReference>
<dbReference type="GO" id="GO:0016301">
    <property type="term" value="F:kinase activity"/>
    <property type="evidence" value="ECO:0007669"/>
    <property type="project" value="UniProtKB-KW"/>
</dbReference>
<dbReference type="PROSITE" id="PS50011">
    <property type="entry name" value="PROTEIN_KINASE_DOM"/>
    <property type="match status" value="1"/>
</dbReference>
<keyword evidence="7" id="KW-0808">Transferase</keyword>
<dbReference type="Gene3D" id="1.10.510.10">
    <property type="entry name" value="Transferase(Phosphotransferase) domain 1"/>
    <property type="match status" value="1"/>
</dbReference>
<keyword evidence="1" id="KW-0723">Serine/threonine-protein kinase</keyword>
<dbReference type="CDD" id="cd13999">
    <property type="entry name" value="STKc_MAP3K-like"/>
    <property type="match status" value="1"/>
</dbReference>
<dbReference type="SMART" id="SM00220">
    <property type="entry name" value="S_TKc"/>
    <property type="match status" value="1"/>
</dbReference>
<feature type="transmembrane region" description="Helical" evidence="5">
    <location>
        <begin position="2664"/>
        <end position="2688"/>
    </location>
</feature>
<keyword evidence="5" id="KW-0472">Membrane</keyword>
<proteinExistence type="predicted"/>
<dbReference type="Proteomes" id="UP001141327">
    <property type="component" value="Unassembled WGS sequence"/>
</dbReference>
<dbReference type="EMBL" id="JAPMOS010000005">
    <property type="protein sequence ID" value="KAJ4461906.1"/>
    <property type="molecule type" value="Genomic_DNA"/>
</dbReference>
<keyword evidence="7" id="KW-0418">Kinase</keyword>
<evidence type="ECO:0000313" key="7">
    <source>
        <dbReference type="EMBL" id="KAJ4461906.1"/>
    </source>
</evidence>
<keyword evidence="3 4" id="KW-0067">ATP-binding</keyword>
<dbReference type="InterPro" id="IPR011009">
    <property type="entry name" value="Kinase-like_dom_sf"/>
</dbReference>
<protein>
    <submittedName>
        <fullName evidence="7">Serine/threonine-protein kinase CTR1</fullName>
    </submittedName>
</protein>
<feature type="domain" description="Protein kinase" evidence="6">
    <location>
        <begin position="2713"/>
        <end position="2974"/>
    </location>
</feature>
<evidence type="ECO:0000259" key="6">
    <source>
        <dbReference type="PROSITE" id="PS50011"/>
    </source>
</evidence>
<keyword evidence="5" id="KW-1133">Transmembrane helix</keyword>